<dbReference type="Pfam" id="PF13417">
    <property type="entry name" value="GST_N_3"/>
    <property type="match status" value="1"/>
</dbReference>
<dbReference type="OMA" id="IGNDVYC"/>
<dbReference type="CDD" id="cd00299">
    <property type="entry name" value="GST_C_family"/>
    <property type="match status" value="1"/>
</dbReference>
<keyword evidence="3" id="KW-1185">Reference proteome</keyword>
<dbReference type="SUPFAM" id="SSF47616">
    <property type="entry name" value="GST C-terminal domain-like"/>
    <property type="match status" value="1"/>
</dbReference>
<dbReference type="AlphaFoldDB" id="A0A0D2AAH9"/>
<evidence type="ECO:0000313" key="2">
    <source>
        <dbReference type="EMBL" id="KIV95928.1"/>
    </source>
</evidence>
<dbReference type="RefSeq" id="XP_016227502.1">
    <property type="nucleotide sequence ID" value="XM_016367984.1"/>
</dbReference>
<dbReference type="EMBL" id="KN847521">
    <property type="protein sequence ID" value="KIV95928.1"/>
    <property type="molecule type" value="Genomic_DNA"/>
</dbReference>
<dbReference type="Proteomes" id="UP000054302">
    <property type="component" value="Unassembled WGS sequence"/>
</dbReference>
<evidence type="ECO:0000259" key="1">
    <source>
        <dbReference type="PROSITE" id="PS50404"/>
    </source>
</evidence>
<reference evidence="2 3" key="1">
    <citation type="submission" date="2015-01" db="EMBL/GenBank/DDBJ databases">
        <title>The Genome Sequence of Exophiala mesophila CBS40295.</title>
        <authorList>
            <consortium name="The Broad Institute Genomics Platform"/>
            <person name="Cuomo C."/>
            <person name="de Hoog S."/>
            <person name="Gorbushina A."/>
            <person name="Stielow B."/>
            <person name="Teixiera M."/>
            <person name="Abouelleil A."/>
            <person name="Chapman S.B."/>
            <person name="Priest M."/>
            <person name="Young S.K."/>
            <person name="Wortman J."/>
            <person name="Nusbaum C."/>
            <person name="Birren B."/>
        </authorList>
    </citation>
    <scope>NUCLEOTIDE SEQUENCE [LARGE SCALE GENOMIC DNA]</scope>
    <source>
        <strain evidence="2 3">CBS 40295</strain>
    </source>
</reference>
<dbReference type="STRING" id="212818.A0A0D2AAH9"/>
<gene>
    <name evidence="2" type="ORF">PV10_03523</name>
</gene>
<name>A0A0D2AAH9_EXOME</name>
<dbReference type="InterPro" id="IPR036249">
    <property type="entry name" value="Thioredoxin-like_sf"/>
</dbReference>
<dbReference type="Pfam" id="PF13410">
    <property type="entry name" value="GST_C_2"/>
    <property type="match status" value="1"/>
</dbReference>
<dbReference type="SUPFAM" id="SSF52833">
    <property type="entry name" value="Thioredoxin-like"/>
    <property type="match status" value="1"/>
</dbReference>
<dbReference type="PROSITE" id="PS50404">
    <property type="entry name" value="GST_NTER"/>
    <property type="match status" value="1"/>
</dbReference>
<dbReference type="InterPro" id="IPR036282">
    <property type="entry name" value="Glutathione-S-Trfase_C_sf"/>
</dbReference>
<dbReference type="CDD" id="cd00570">
    <property type="entry name" value="GST_N_family"/>
    <property type="match status" value="1"/>
</dbReference>
<dbReference type="VEuPathDB" id="FungiDB:PV10_03523"/>
<dbReference type="Gene3D" id="3.40.30.110">
    <property type="match status" value="2"/>
</dbReference>
<organism evidence="2 3">
    <name type="scientific">Exophiala mesophila</name>
    <name type="common">Black yeast-like fungus</name>
    <dbReference type="NCBI Taxonomy" id="212818"/>
    <lineage>
        <taxon>Eukaryota</taxon>
        <taxon>Fungi</taxon>
        <taxon>Dikarya</taxon>
        <taxon>Ascomycota</taxon>
        <taxon>Pezizomycotina</taxon>
        <taxon>Eurotiomycetes</taxon>
        <taxon>Chaetothyriomycetidae</taxon>
        <taxon>Chaetothyriales</taxon>
        <taxon>Herpotrichiellaceae</taxon>
        <taxon>Exophiala</taxon>
    </lineage>
</organism>
<feature type="domain" description="GST N-terminal" evidence="1">
    <location>
        <begin position="9"/>
        <end position="89"/>
    </location>
</feature>
<dbReference type="InterPro" id="IPR004045">
    <property type="entry name" value="Glutathione_S-Trfase_N"/>
</dbReference>
<sequence>MASSNSTNLPVVLFGYDSSPFTQKVRHVLRLKQIPYTFIIVPSMMPRPILKDNFNVTYRKIPVLAIGKDIYIDTSLIIEVLEHRFPTSRGFGTVYPNPAFRPLIRGFASFWVDRPFFRLTTGVIPVEVWRTTFGQDRANLIGHKLDAEKLGRKVPLNLSGLDDHLSILEPQLTGHKWLFHTATPSAGDVALFYQLDWAEKISRGEGVGDLTGGGAVDGSGEGIAVVFNAERYPHLSEWFRRFSQYLGSLPSTETRIQRNDENGIRQILAELKSTNLSEEVTILPTPAPPHTALDTRNGIKPGSLVSIAPDDTGRGNPTTGNLLAITPEEIVISPGGIGSQRPAVGEVRVHFPKVGFVVRPLSRAQL</sequence>
<evidence type="ECO:0000313" key="3">
    <source>
        <dbReference type="Proteomes" id="UP000054302"/>
    </source>
</evidence>
<accession>A0A0D2AAH9</accession>
<proteinExistence type="predicted"/>
<protein>
    <recommendedName>
        <fullName evidence="1">GST N-terminal domain-containing protein</fullName>
    </recommendedName>
</protein>
<dbReference type="HOGENOM" id="CLU_039745_1_0_1"/>
<dbReference type="GeneID" id="27321368"/>
<dbReference type="OrthoDB" id="202840at2759"/>